<evidence type="ECO:0000256" key="2">
    <source>
        <dbReference type="ARBA" id="ARBA00012438"/>
    </source>
</evidence>
<evidence type="ECO:0000313" key="12">
    <source>
        <dbReference type="Proteomes" id="UP000262325"/>
    </source>
</evidence>
<comment type="catalytic activity">
    <reaction evidence="1">
        <text>ATP + protein L-histidine = ADP + protein N-phospho-L-histidine.</text>
        <dbReference type="EC" id="2.7.13.3"/>
    </reaction>
</comment>
<evidence type="ECO:0000256" key="5">
    <source>
        <dbReference type="ARBA" id="ARBA00022741"/>
    </source>
</evidence>
<dbReference type="InterPro" id="IPR004358">
    <property type="entry name" value="Sig_transdc_His_kin-like_C"/>
</dbReference>
<dbReference type="CDD" id="cd00075">
    <property type="entry name" value="HATPase"/>
    <property type="match status" value="1"/>
</dbReference>
<dbReference type="SUPFAM" id="SSF47384">
    <property type="entry name" value="Homodimeric domain of signal transducing histidine kinase"/>
    <property type="match status" value="1"/>
</dbReference>
<keyword evidence="6" id="KW-0418">Kinase</keyword>
<dbReference type="PANTHER" id="PTHR43065:SF10">
    <property type="entry name" value="PEROXIDE STRESS-ACTIVATED HISTIDINE KINASE MAK3"/>
    <property type="match status" value="1"/>
</dbReference>
<dbReference type="SMART" id="SM00387">
    <property type="entry name" value="HATPase_c"/>
    <property type="match status" value="1"/>
</dbReference>
<dbReference type="InterPro" id="IPR036890">
    <property type="entry name" value="HATPase_C_sf"/>
</dbReference>
<feature type="domain" description="Histidine kinase" evidence="10">
    <location>
        <begin position="118"/>
        <end position="325"/>
    </location>
</feature>
<gene>
    <name evidence="11" type="ORF">DHM44_03035</name>
</gene>
<dbReference type="InterPro" id="IPR036097">
    <property type="entry name" value="HisK_dim/P_sf"/>
</dbReference>
<dbReference type="AlphaFoldDB" id="A0A3D5Q9Y3"/>
<feature type="transmembrane region" description="Helical" evidence="9">
    <location>
        <begin position="64"/>
        <end position="86"/>
    </location>
</feature>
<dbReference type="Pfam" id="PF00512">
    <property type="entry name" value="HisKA"/>
    <property type="match status" value="1"/>
</dbReference>
<dbReference type="EMBL" id="DPPF01000063">
    <property type="protein sequence ID" value="HCW92636.1"/>
    <property type="molecule type" value="Genomic_DNA"/>
</dbReference>
<keyword evidence="7" id="KW-0067">ATP-binding</keyword>
<evidence type="ECO:0000256" key="3">
    <source>
        <dbReference type="ARBA" id="ARBA00022553"/>
    </source>
</evidence>
<keyword evidence="9" id="KW-1133">Transmembrane helix</keyword>
<dbReference type="EC" id="2.7.13.3" evidence="2"/>
<proteinExistence type="predicted"/>
<sequence>MRKILNFLSVKSNNKPADHILKPIRIALLIGGTYIVLAGIYIIYSSQYAARHASTVKALELTEMQKGLIFVIVTGIILIIALWWVFQEIAHKEKKIIDQRNALLISERHAVAGMLASSVAHDINNVLTTLIATVDILKNEIDGSETSQKHLDRLQEANEHLISLTKRLFRVGKAHLVSETQKFDLCSVLEEAVSFSKTHKDVKTCHLNLDCPEGLIVSGFPDMLHQMIFNLILNSAQASGEGGHIDIAVDSGKNQIRLELTDNGPGIPEDKKDNIFQPFYTTKETGTGLGMLSIQACVEAHNGSIKVGESESGGARFTIILPRQND</sequence>
<dbReference type="GO" id="GO:0000155">
    <property type="term" value="F:phosphorelay sensor kinase activity"/>
    <property type="evidence" value="ECO:0007669"/>
    <property type="project" value="InterPro"/>
</dbReference>
<keyword evidence="9" id="KW-0812">Transmembrane</keyword>
<reference evidence="11 12" key="1">
    <citation type="journal article" date="2018" name="Nat. Biotechnol.">
        <title>A standardized bacterial taxonomy based on genome phylogeny substantially revises the tree of life.</title>
        <authorList>
            <person name="Parks D.H."/>
            <person name="Chuvochina M."/>
            <person name="Waite D.W."/>
            <person name="Rinke C."/>
            <person name="Skarshewski A."/>
            <person name="Chaumeil P.A."/>
            <person name="Hugenholtz P."/>
        </authorList>
    </citation>
    <scope>NUCLEOTIDE SEQUENCE [LARGE SCALE GENOMIC DNA]</scope>
    <source>
        <strain evidence="11">UBA8672</strain>
    </source>
</reference>
<evidence type="ECO:0000256" key="4">
    <source>
        <dbReference type="ARBA" id="ARBA00022679"/>
    </source>
</evidence>
<dbReference type="Proteomes" id="UP000262325">
    <property type="component" value="Unassembled WGS sequence"/>
</dbReference>
<organism evidence="11 12">
    <name type="scientific">Flexistipes sinusarabici</name>
    <dbReference type="NCBI Taxonomy" id="2352"/>
    <lineage>
        <taxon>Bacteria</taxon>
        <taxon>Pseudomonadati</taxon>
        <taxon>Deferribacterota</taxon>
        <taxon>Deferribacteres</taxon>
        <taxon>Deferribacterales</taxon>
        <taxon>Flexistipitaceae</taxon>
        <taxon>Flexistipes</taxon>
    </lineage>
</organism>
<dbReference type="SUPFAM" id="SSF55874">
    <property type="entry name" value="ATPase domain of HSP90 chaperone/DNA topoisomerase II/histidine kinase"/>
    <property type="match status" value="1"/>
</dbReference>
<evidence type="ECO:0000256" key="1">
    <source>
        <dbReference type="ARBA" id="ARBA00000085"/>
    </source>
</evidence>
<protein>
    <recommendedName>
        <fullName evidence="2">histidine kinase</fullName>
        <ecNumber evidence="2">2.7.13.3</ecNumber>
    </recommendedName>
</protein>
<comment type="caution">
    <text evidence="11">The sequence shown here is derived from an EMBL/GenBank/DDBJ whole genome shotgun (WGS) entry which is preliminary data.</text>
</comment>
<evidence type="ECO:0000256" key="8">
    <source>
        <dbReference type="ARBA" id="ARBA00023012"/>
    </source>
</evidence>
<dbReference type="InterPro" id="IPR005467">
    <property type="entry name" value="His_kinase_dom"/>
</dbReference>
<dbReference type="GO" id="GO:0005524">
    <property type="term" value="F:ATP binding"/>
    <property type="evidence" value="ECO:0007669"/>
    <property type="project" value="UniProtKB-KW"/>
</dbReference>
<keyword evidence="3" id="KW-0597">Phosphoprotein</keyword>
<dbReference type="Gene3D" id="3.30.565.10">
    <property type="entry name" value="Histidine kinase-like ATPase, C-terminal domain"/>
    <property type="match status" value="1"/>
</dbReference>
<evidence type="ECO:0000256" key="7">
    <source>
        <dbReference type="ARBA" id="ARBA00022840"/>
    </source>
</evidence>
<keyword evidence="9" id="KW-0472">Membrane</keyword>
<dbReference type="InterPro" id="IPR003594">
    <property type="entry name" value="HATPase_dom"/>
</dbReference>
<evidence type="ECO:0000256" key="9">
    <source>
        <dbReference type="SAM" id="Phobius"/>
    </source>
</evidence>
<dbReference type="Pfam" id="PF02518">
    <property type="entry name" value="HATPase_c"/>
    <property type="match status" value="1"/>
</dbReference>
<keyword evidence="5" id="KW-0547">Nucleotide-binding</keyword>
<dbReference type="PANTHER" id="PTHR43065">
    <property type="entry name" value="SENSOR HISTIDINE KINASE"/>
    <property type="match status" value="1"/>
</dbReference>
<name>A0A3D5Q9Y3_FLESI</name>
<keyword evidence="8" id="KW-0902">Two-component regulatory system</keyword>
<evidence type="ECO:0000259" key="10">
    <source>
        <dbReference type="PROSITE" id="PS50109"/>
    </source>
</evidence>
<feature type="transmembrane region" description="Helical" evidence="9">
    <location>
        <begin position="20"/>
        <end position="44"/>
    </location>
</feature>
<evidence type="ECO:0000256" key="6">
    <source>
        <dbReference type="ARBA" id="ARBA00022777"/>
    </source>
</evidence>
<dbReference type="PROSITE" id="PS50109">
    <property type="entry name" value="HIS_KIN"/>
    <property type="match status" value="1"/>
</dbReference>
<accession>A0A3D5Q9Y3</accession>
<evidence type="ECO:0000313" key="11">
    <source>
        <dbReference type="EMBL" id="HCW92636.1"/>
    </source>
</evidence>
<dbReference type="PRINTS" id="PR00344">
    <property type="entry name" value="BCTRLSENSOR"/>
</dbReference>
<keyword evidence="4" id="KW-0808">Transferase</keyword>
<dbReference type="Gene3D" id="1.10.287.130">
    <property type="match status" value="1"/>
</dbReference>
<dbReference type="InterPro" id="IPR003661">
    <property type="entry name" value="HisK_dim/P_dom"/>
</dbReference>